<comment type="caution">
    <text evidence="2">The sequence shown here is derived from an EMBL/GenBank/DDBJ whole genome shotgun (WGS) entry which is preliminary data.</text>
</comment>
<dbReference type="SUPFAM" id="SSF49590">
    <property type="entry name" value="PHL pollen allergen"/>
    <property type="match status" value="1"/>
</dbReference>
<reference evidence="2 3" key="1">
    <citation type="journal article" date="2024" name="Nat. Commun.">
        <title>Phylogenomics reveals the evolutionary origins of lichenization in chlorophyte algae.</title>
        <authorList>
            <person name="Puginier C."/>
            <person name="Libourel C."/>
            <person name="Otte J."/>
            <person name="Skaloud P."/>
            <person name="Haon M."/>
            <person name="Grisel S."/>
            <person name="Petersen M."/>
            <person name="Berrin J.G."/>
            <person name="Delaux P.M."/>
            <person name="Dal Grande F."/>
            <person name="Keller J."/>
        </authorList>
    </citation>
    <scope>NUCLEOTIDE SEQUENCE [LARGE SCALE GENOMIC DNA]</scope>
    <source>
        <strain evidence="2 3">SAG 2523</strain>
    </source>
</reference>
<gene>
    <name evidence="2" type="ORF">WJX84_003024</name>
</gene>
<accession>A0AAW1T3S2</accession>
<dbReference type="Proteomes" id="UP001485043">
    <property type="component" value="Unassembled WGS sequence"/>
</dbReference>
<keyword evidence="3" id="KW-1185">Reference proteome</keyword>
<evidence type="ECO:0000313" key="3">
    <source>
        <dbReference type="Proteomes" id="UP001485043"/>
    </source>
</evidence>
<dbReference type="EMBL" id="JALJOV010000385">
    <property type="protein sequence ID" value="KAK9864160.1"/>
    <property type="molecule type" value="Genomic_DNA"/>
</dbReference>
<dbReference type="Gene3D" id="2.60.40.760">
    <property type="entry name" value="Expansin, cellulose-binding-like domain"/>
    <property type="match status" value="1"/>
</dbReference>
<organism evidence="2 3">
    <name type="scientific">Apatococcus fuscideae</name>
    <dbReference type="NCBI Taxonomy" id="2026836"/>
    <lineage>
        <taxon>Eukaryota</taxon>
        <taxon>Viridiplantae</taxon>
        <taxon>Chlorophyta</taxon>
        <taxon>core chlorophytes</taxon>
        <taxon>Trebouxiophyceae</taxon>
        <taxon>Chlorellales</taxon>
        <taxon>Chlorellaceae</taxon>
        <taxon>Apatococcus</taxon>
    </lineage>
</organism>
<protein>
    <submittedName>
        <fullName evidence="2">Uncharacterized protein</fullName>
    </submittedName>
</protein>
<dbReference type="InterPro" id="IPR036749">
    <property type="entry name" value="Expansin_CBD_sf"/>
</dbReference>
<evidence type="ECO:0000313" key="2">
    <source>
        <dbReference type="EMBL" id="KAK9864160.1"/>
    </source>
</evidence>
<name>A0AAW1T3S2_9CHLO</name>
<dbReference type="AlphaFoldDB" id="A0AAW1T3S2"/>
<feature type="region of interest" description="Disordered" evidence="1">
    <location>
        <begin position="43"/>
        <end position="69"/>
    </location>
</feature>
<sequence length="357" mass="38861">MHVNAGIAIYSFRRWRKRKLLRKPSAVSPKDIELPAAAHLSTEPAVPASHRSFAAPGSPASEGSLATPRRTLTSPAALSVRGSAAEDVPRRSPRAVLQQVQAPQVQTQVALVQLQRCSVLASGKVSLSVQIQQEGMRVLAVEVRESQAETAAHLLPFWRPLSNLQADTWELLSFRLRQPFDMRITSSAGKQVVIRDVVKAFSQQQPAVGPSVIQVNFSSLAGPNTAGLQPIGVSPESIGMVESMYPEVPSILRPTPPSAMPVPSRPAQFGEYVADPLWRTSDTLDMPGYDCDPARLQAELEDALETNEDVNVGQPDNIHATMSRISKELEDVESNPSDIVLTAQSMAPFFDTRHQRS</sequence>
<evidence type="ECO:0000256" key="1">
    <source>
        <dbReference type="SAM" id="MobiDB-lite"/>
    </source>
</evidence>
<proteinExistence type="predicted"/>